<dbReference type="AlphaFoldDB" id="R7V7N4"/>
<gene>
    <name evidence="2" type="ORF">CAPTEDRAFT_207579</name>
</gene>
<reference evidence="2 4" key="2">
    <citation type="journal article" date="2013" name="Nature">
        <title>Insights into bilaterian evolution from three spiralian genomes.</title>
        <authorList>
            <person name="Simakov O."/>
            <person name="Marletaz F."/>
            <person name="Cho S.J."/>
            <person name="Edsinger-Gonzales E."/>
            <person name="Havlak P."/>
            <person name="Hellsten U."/>
            <person name="Kuo D.H."/>
            <person name="Larsson T."/>
            <person name="Lv J."/>
            <person name="Arendt D."/>
            <person name="Savage R."/>
            <person name="Osoegawa K."/>
            <person name="de Jong P."/>
            <person name="Grimwood J."/>
            <person name="Chapman J.A."/>
            <person name="Shapiro H."/>
            <person name="Aerts A."/>
            <person name="Otillar R.P."/>
            <person name="Terry A.Y."/>
            <person name="Boore J.L."/>
            <person name="Grigoriev I.V."/>
            <person name="Lindberg D.R."/>
            <person name="Seaver E.C."/>
            <person name="Weisblat D.A."/>
            <person name="Putnam N.H."/>
            <person name="Rokhsar D.S."/>
        </authorList>
    </citation>
    <scope>NUCLEOTIDE SEQUENCE</scope>
    <source>
        <strain evidence="2 4">I ESC-2004</strain>
    </source>
</reference>
<organism evidence="2">
    <name type="scientific">Capitella teleta</name>
    <name type="common">Polychaete worm</name>
    <dbReference type="NCBI Taxonomy" id="283909"/>
    <lineage>
        <taxon>Eukaryota</taxon>
        <taxon>Metazoa</taxon>
        <taxon>Spiralia</taxon>
        <taxon>Lophotrochozoa</taxon>
        <taxon>Annelida</taxon>
        <taxon>Polychaeta</taxon>
        <taxon>Sedentaria</taxon>
        <taxon>Scolecida</taxon>
        <taxon>Capitellidae</taxon>
        <taxon>Capitella</taxon>
    </lineage>
</organism>
<dbReference type="EMBL" id="AMQN01004723">
    <property type="status" value="NOT_ANNOTATED_CDS"/>
    <property type="molecule type" value="Genomic_DNA"/>
</dbReference>
<keyword evidence="4" id="KW-1185">Reference proteome</keyword>
<dbReference type="EMBL" id="AMQN01004722">
    <property type="status" value="NOT_ANNOTATED_CDS"/>
    <property type="molecule type" value="Genomic_DNA"/>
</dbReference>
<dbReference type="EMBL" id="AMQN01004721">
    <property type="status" value="NOT_ANNOTATED_CDS"/>
    <property type="molecule type" value="Genomic_DNA"/>
</dbReference>
<proteinExistence type="predicted"/>
<protein>
    <submittedName>
        <fullName evidence="2 3">Uncharacterized protein</fullName>
    </submittedName>
</protein>
<name>R7V7N4_CAPTE</name>
<reference evidence="3" key="3">
    <citation type="submission" date="2015-06" db="UniProtKB">
        <authorList>
            <consortium name="EnsemblMetazoa"/>
        </authorList>
    </citation>
    <scope>IDENTIFICATION</scope>
</reference>
<dbReference type="EnsemblMetazoa" id="CapteT207579">
    <property type="protein sequence ID" value="CapteP207579"/>
    <property type="gene ID" value="CapteG207579"/>
</dbReference>
<dbReference type="EMBL" id="AMQN01004724">
    <property type="status" value="NOT_ANNOTATED_CDS"/>
    <property type="molecule type" value="Genomic_DNA"/>
</dbReference>
<sequence>MKQLSRGLQLFHGFVLKGFSLQLHAFRECTHTKKRDISVRVVPLEENEWNERDDEVASGDQSNGFQPAKGVLAGEARQQGNASSWCRLGFVVQTRESRTRSAICVKSFNLVKGKSVTFVHLGHRSSRHLYNGAGVGRVSPGRKAEGGVTLLPR</sequence>
<accession>R7V7N4</accession>
<dbReference type="HOGENOM" id="CLU_1715000_0_0_1"/>
<evidence type="ECO:0000256" key="1">
    <source>
        <dbReference type="SAM" id="MobiDB-lite"/>
    </source>
</evidence>
<evidence type="ECO:0000313" key="4">
    <source>
        <dbReference type="Proteomes" id="UP000014760"/>
    </source>
</evidence>
<reference evidence="4" key="1">
    <citation type="submission" date="2012-12" db="EMBL/GenBank/DDBJ databases">
        <authorList>
            <person name="Hellsten U."/>
            <person name="Grimwood J."/>
            <person name="Chapman J.A."/>
            <person name="Shapiro H."/>
            <person name="Aerts A."/>
            <person name="Otillar R.P."/>
            <person name="Terry A.Y."/>
            <person name="Boore J.L."/>
            <person name="Simakov O."/>
            <person name="Marletaz F."/>
            <person name="Cho S.-J."/>
            <person name="Edsinger-Gonzales E."/>
            <person name="Havlak P."/>
            <person name="Kuo D.-H."/>
            <person name="Larsson T."/>
            <person name="Lv J."/>
            <person name="Arendt D."/>
            <person name="Savage R."/>
            <person name="Osoegawa K."/>
            <person name="de Jong P."/>
            <person name="Lindberg D.R."/>
            <person name="Seaver E.C."/>
            <person name="Weisblat D.A."/>
            <person name="Putnam N.H."/>
            <person name="Grigoriev I.V."/>
            <person name="Rokhsar D.S."/>
        </authorList>
    </citation>
    <scope>NUCLEOTIDE SEQUENCE</scope>
    <source>
        <strain evidence="4">I ESC-2004</strain>
    </source>
</reference>
<feature type="region of interest" description="Disordered" evidence="1">
    <location>
        <begin position="50"/>
        <end position="80"/>
    </location>
</feature>
<dbReference type="Proteomes" id="UP000014760">
    <property type="component" value="Unassembled WGS sequence"/>
</dbReference>
<evidence type="ECO:0000313" key="2">
    <source>
        <dbReference type="EMBL" id="ELU14868.1"/>
    </source>
</evidence>
<dbReference type="EMBL" id="KB294243">
    <property type="protein sequence ID" value="ELU14868.1"/>
    <property type="molecule type" value="Genomic_DNA"/>
</dbReference>
<evidence type="ECO:0000313" key="3">
    <source>
        <dbReference type="EnsemblMetazoa" id="CapteP207579"/>
    </source>
</evidence>